<dbReference type="Gene3D" id="1.20.1250.20">
    <property type="entry name" value="MFS general substrate transporter like domains"/>
    <property type="match status" value="2"/>
</dbReference>
<feature type="transmembrane region" description="Helical" evidence="6">
    <location>
        <begin position="401"/>
        <end position="421"/>
    </location>
</feature>
<dbReference type="PANTHER" id="PTHR23515">
    <property type="entry name" value="HIGH-AFFINITY NITRATE TRANSPORTER 2.3"/>
    <property type="match status" value="1"/>
</dbReference>
<feature type="transmembrane region" description="Helical" evidence="6">
    <location>
        <begin position="102"/>
        <end position="122"/>
    </location>
</feature>
<dbReference type="GO" id="GO:0016020">
    <property type="term" value="C:membrane"/>
    <property type="evidence" value="ECO:0007669"/>
    <property type="project" value="UniProtKB-SubCell"/>
</dbReference>
<evidence type="ECO:0000313" key="8">
    <source>
        <dbReference type="Proteomes" id="UP000003653"/>
    </source>
</evidence>
<evidence type="ECO:0000256" key="5">
    <source>
        <dbReference type="ARBA" id="ARBA00023136"/>
    </source>
</evidence>
<feature type="transmembrane region" description="Helical" evidence="6">
    <location>
        <begin position="128"/>
        <end position="150"/>
    </location>
</feature>
<sequence length="500" mass="52828">MKGNSRMTRTQRIPDWDPEDVAAWDVGNSAIARRNLIWSIATAHVAFSIWYLWSVMVLFMPVSTYGFSTGDKLLMGATASLVGAVARIPYAMAGARFGGRNWAMFSSAILLIPTAGTIVLLNHPGLPLWPYLICAALTGLGGANYSASLSTAEAFFPQRLKGFALGLTGGIANLGSAVIQAVGLFVLATAGHEAPYWVCAVYLVLLAVAGLGAALFMDNLHYRIDMSHLKEVLRVPDSWGIAFLYLCCSGSFLGFAFAFGQVLQHNFFLGGQSHAQAALHAAEVAFAGPLLGSVARVAGGKLSDRFGGGRVSVALLVCMIVGGGFLVAVSTHDDMTRGAGKPVTVFTMVGYIVGFIALFVFSGAGKGSVYKLIPSVFDERSRELNLGDTERRQWARVRSGTLIGFAGAFGALGGVGINLALRQSYDSAGTETPAYWIFLACYVAAALLAWVRYGRPRTMPAPGPVPPGQEGALPQGSAATSLVVARMHRAHSADARVARP</sequence>
<comment type="caution">
    <text evidence="7">The sequence shown here is derived from an EMBL/GenBank/DDBJ whole genome shotgun (WGS) entry which is preliminary data.</text>
</comment>
<dbReference type="EMBL" id="ADNV01000342">
    <property type="protein sequence ID" value="EFG74991.1"/>
    <property type="molecule type" value="Genomic_DNA"/>
</dbReference>
<feature type="transmembrane region" description="Helical" evidence="6">
    <location>
        <begin position="194"/>
        <end position="217"/>
    </location>
</feature>
<dbReference type="InterPro" id="IPR044772">
    <property type="entry name" value="NO3_transporter"/>
</dbReference>
<evidence type="ECO:0000256" key="2">
    <source>
        <dbReference type="ARBA" id="ARBA00008432"/>
    </source>
</evidence>
<dbReference type="CDD" id="cd17341">
    <property type="entry name" value="MFS_NRT2_like"/>
    <property type="match status" value="1"/>
</dbReference>
<feature type="transmembrane region" description="Helical" evidence="6">
    <location>
        <begin position="238"/>
        <end position="259"/>
    </location>
</feature>
<reference evidence="7 8" key="1">
    <citation type="submission" date="2010-04" db="EMBL/GenBank/DDBJ databases">
        <authorList>
            <person name="Muzny D."/>
            <person name="Qin X."/>
            <person name="Deng J."/>
            <person name="Jiang H."/>
            <person name="Liu Y."/>
            <person name="Qu J."/>
            <person name="Song X.-Z."/>
            <person name="Zhang L."/>
            <person name="Thornton R."/>
            <person name="Coyle M."/>
            <person name="Francisco L."/>
            <person name="Jackson L."/>
            <person name="Javaid M."/>
            <person name="Korchina V."/>
            <person name="Kovar C."/>
            <person name="Mata R."/>
            <person name="Mathew T."/>
            <person name="Ngo R."/>
            <person name="Nguyen L."/>
            <person name="Nguyen N."/>
            <person name="Okwuonu G."/>
            <person name="Ongeri F."/>
            <person name="Pham C."/>
            <person name="Simmons D."/>
            <person name="Wilczek-Boney K."/>
            <person name="Hale W."/>
            <person name="Jakkamsetti A."/>
            <person name="Pham P."/>
            <person name="Ruth R."/>
            <person name="San Lucas F."/>
            <person name="Warren J."/>
            <person name="Zhang J."/>
            <person name="Zhao Z."/>
            <person name="Zhou C."/>
            <person name="Zhu D."/>
            <person name="Lee S."/>
            <person name="Bess C."/>
            <person name="Blankenburg K."/>
            <person name="Forbes L."/>
            <person name="Fu Q."/>
            <person name="Gubbala S."/>
            <person name="Hirani K."/>
            <person name="Jayaseelan J.C."/>
            <person name="Lara F."/>
            <person name="Munidasa M."/>
            <person name="Palculict T."/>
            <person name="Patil S."/>
            <person name="Pu L.-L."/>
            <person name="Saada N."/>
            <person name="Tang L."/>
            <person name="Weissenberger G."/>
            <person name="Zhu Y."/>
            <person name="Hemphill L."/>
            <person name="Shang Y."/>
            <person name="Youmans B."/>
            <person name="Ayvaz T."/>
            <person name="Ross M."/>
            <person name="Santibanez J."/>
            <person name="Aqrawi P."/>
            <person name="Gross S."/>
            <person name="Joshi V."/>
            <person name="Fowler G."/>
            <person name="Nazareth L."/>
            <person name="Reid J."/>
            <person name="Worley K."/>
            <person name="Petrosino J."/>
            <person name="Highlander S."/>
            <person name="Gibbs R."/>
        </authorList>
    </citation>
    <scope>NUCLEOTIDE SEQUENCE [LARGE SCALE GENOMIC DNA]</scope>
    <source>
        <strain evidence="7 8">ATCC BAA-614</strain>
    </source>
</reference>
<evidence type="ECO:0000256" key="6">
    <source>
        <dbReference type="SAM" id="Phobius"/>
    </source>
</evidence>
<name>D5PG21_9MYCO</name>
<evidence type="ECO:0000256" key="4">
    <source>
        <dbReference type="ARBA" id="ARBA00022989"/>
    </source>
</evidence>
<gene>
    <name evidence="7" type="primary">narK4</name>
    <name evidence="7" type="ORF">HMPREF0591_5115</name>
</gene>
<dbReference type="InterPro" id="IPR011701">
    <property type="entry name" value="MFS"/>
</dbReference>
<evidence type="ECO:0000313" key="7">
    <source>
        <dbReference type="EMBL" id="EFG74991.1"/>
    </source>
</evidence>
<keyword evidence="5 6" id="KW-0472">Membrane</keyword>
<protein>
    <submittedName>
        <fullName evidence="7">Transporter, major facilitator family protein</fullName>
    </submittedName>
</protein>
<proteinExistence type="inferred from homology"/>
<keyword evidence="4 6" id="KW-1133">Transmembrane helix</keyword>
<accession>D5PG21</accession>
<keyword evidence="8" id="KW-1185">Reference proteome</keyword>
<dbReference type="Pfam" id="PF07690">
    <property type="entry name" value="MFS_1"/>
    <property type="match status" value="1"/>
</dbReference>
<feature type="transmembrane region" description="Helical" evidence="6">
    <location>
        <begin position="279"/>
        <end position="299"/>
    </location>
</feature>
<feature type="transmembrane region" description="Helical" evidence="6">
    <location>
        <begin position="433"/>
        <end position="451"/>
    </location>
</feature>
<feature type="transmembrane region" description="Helical" evidence="6">
    <location>
        <begin position="36"/>
        <end position="53"/>
    </location>
</feature>
<feature type="transmembrane region" description="Helical" evidence="6">
    <location>
        <begin position="311"/>
        <end position="331"/>
    </location>
</feature>
<dbReference type="GO" id="GO:0015112">
    <property type="term" value="F:nitrate transmembrane transporter activity"/>
    <property type="evidence" value="ECO:0007669"/>
    <property type="project" value="InterPro"/>
</dbReference>
<feature type="transmembrane region" description="Helical" evidence="6">
    <location>
        <begin position="162"/>
        <end position="188"/>
    </location>
</feature>
<organism evidence="7 8">
    <name type="scientific">Mycobacterium parascrofulaceum ATCC BAA-614</name>
    <dbReference type="NCBI Taxonomy" id="525368"/>
    <lineage>
        <taxon>Bacteria</taxon>
        <taxon>Bacillati</taxon>
        <taxon>Actinomycetota</taxon>
        <taxon>Actinomycetes</taxon>
        <taxon>Mycobacteriales</taxon>
        <taxon>Mycobacteriaceae</taxon>
        <taxon>Mycobacterium</taxon>
        <taxon>Mycobacterium simiae complex</taxon>
    </lineage>
</organism>
<dbReference type="eggNOG" id="COG2223">
    <property type="taxonomic scope" value="Bacteria"/>
</dbReference>
<dbReference type="Proteomes" id="UP000003653">
    <property type="component" value="Unassembled WGS sequence"/>
</dbReference>
<comment type="subcellular location">
    <subcellularLocation>
        <location evidence="1">Membrane</location>
        <topology evidence="1">Multi-pass membrane protein</topology>
    </subcellularLocation>
</comment>
<dbReference type="SUPFAM" id="SSF103473">
    <property type="entry name" value="MFS general substrate transporter"/>
    <property type="match status" value="1"/>
</dbReference>
<evidence type="ECO:0000256" key="3">
    <source>
        <dbReference type="ARBA" id="ARBA00022692"/>
    </source>
</evidence>
<feature type="transmembrane region" description="Helical" evidence="6">
    <location>
        <begin position="73"/>
        <end position="90"/>
    </location>
</feature>
<feature type="transmembrane region" description="Helical" evidence="6">
    <location>
        <begin position="343"/>
        <end position="361"/>
    </location>
</feature>
<comment type="similarity">
    <text evidence="2">Belongs to the major facilitator superfamily. Nitrate/nitrite porter (TC 2.A.1.8) family.</text>
</comment>
<dbReference type="HOGENOM" id="CLU_033198_0_1_11"/>
<evidence type="ECO:0000256" key="1">
    <source>
        <dbReference type="ARBA" id="ARBA00004141"/>
    </source>
</evidence>
<keyword evidence="3 6" id="KW-0812">Transmembrane</keyword>
<dbReference type="InterPro" id="IPR036259">
    <property type="entry name" value="MFS_trans_sf"/>
</dbReference>
<dbReference type="AlphaFoldDB" id="D5PG21"/>